<proteinExistence type="inferred from homology"/>
<dbReference type="AlphaFoldDB" id="A0A1Y2CI62"/>
<name>A0A1Y2CI62_9BASI</name>
<feature type="transmembrane region" description="Helical" evidence="6">
    <location>
        <begin position="148"/>
        <end position="168"/>
    </location>
</feature>
<dbReference type="Proteomes" id="UP000193467">
    <property type="component" value="Unassembled WGS sequence"/>
</dbReference>
<evidence type="ECO:0000259" key="8">
    <source>
        <dbReference type="Pfam" id="PF04893"/>
    </source>
</evidence>
<dbReference type="PANTHER" id="PTHR21236">
    <property type="entry name" value="GOLGI MEMBRANE PROTEIN YIP1"/>
    <property type="match status" value="1"/>
</dbReference>
<evidence type="ECO:0000313" key="9">
    <source>
        <dbReference type="EMBL" id="ORY46702.1"/>
    </source>
</evidence>
<dbReference type="PANTHER" id="PTHR21236:SF2">
    <property type="entry name" value="PROTEIN YIPF"/>
    <property type="match status" value="1"/>
</dbReference>
<dbReference type="GO" id="GO:0000139">
    <property type="term" value="C:Golgi membrane"/>
    <property type="evidence" value="ECO:0007669"/>
    <property type="project" value="UniProtKB-SubCell"/>
</dbReference>
<dbReference type="GO" id="GO:0048280">
    <property type="term" value="P:vesicle fusion with Golgi apparatus"/>
    <property type="evidence" value="ECO:0007669"/>
    <property type="project" value="TreeGrafter"/>
</dbReference>
<evidence type="ECO:0000313" key="10">
    <source>
        <dbReference type="Proteomes" id="UP000193467"/>
    </source>
</evidence>
<feature type="region of interest" description="Disordered" evidence="7">
    <location>
        <begin position="31"/>
        <end position="58"/>
    </location>
</feature>
<dbReference type="EMBL" id="MCGR01000119">
    <property type="protein sequence ID" value="ORY46702.1"/>
    <property type="molecule type" value="Genomic_DNA"/>
</dbReference>
<dbReference type="GO" id="GO:0005802">
    <property type="term" value="C:trans-Golgi network"/>
    <property type="evidence" value="ECO:0007669"/>
    <property type="project" value="TreeGrafter"/>
</dbReference>
<dbReference type="InterPro" id="IPR045231">
    <property type="entry name" value="Yip1/4-like"/>
</dbReference>
<accession>A0A1Y2CI62</accession>
<gene>
    <name evidence="9" type="ORF">BCR35DRAFT_322895</name>
</gene>
<evidence type="ECO:0000256" key="3">
    <source>
        <dbReference type="ARBA" id="ARBA00022692"/>
    </source>
</evidence>
<feature type="transmembrane region" description="Helical" evidence="6">
    <location>
        <begin position="235"/>
        <end position="254"/>
    </location>
</feature>
<comment type="caution">
    <text evidence="6">Lacks conserved residue(s) required for the propagation of feature annotation.</text>
</comment>
<comment type="similarity">
    <text evidence="2 6">Belongs to the YIP1 family.</text>
</comment>
<reference evidence="9 10" key="1">
    <citation type="submission" date="2016-07" db="EMBL/GenBank/DDBJ databases">
        <title>Pervasive Adenine N6-methylation of Active Genes in Fungi.</title>
        <authorList>
            <consortium name="DOE Joint Genome Institute"/>
            <person name="Mondo S.J."/>
            <person name="Dannebaum R.O."/>
            <person name="Kuo R.C."/>
            <person name="Labutti K."/>
            <person name="Haridas S."/>
            <person name="Kuo A."/>
            <person name="Salamov A."/>
            <person name="Ahrendt S.R."/>
            <person name="Lipzen A."/>
            <person name="Sullivan W."/>
            <person name="Andreopoulos W.B."/>
            <person name="Clum A."/>
            <person name="Lindquist E."/>
            <person name="Daum C."/>
            <person name="Ramamoorthy G.K."/>
            <person name="Gryganskyi A."/>
            <person name="Culley D."/>
            <person name="Magnuson J.K."/>
            <person name="James T.Y."/>
            <person name="O'Malley M.A."/>
            <person name="Stajich J.E."/>
            <person name="Spatafora J.W."/>
            <person name="Visel A."/>
            <person name="Grigoriev I.V."/>
        </authorList>
    </citation>
    <scope>NUCLEOTIDE SEQUENCE [LARGE SCALE GENOMIC DNA]</scope>
    <source>
        <strain evidence="9 10">62-1032</strain>
    </source>
</reference>
<organism evidence="9 10">
    <name type="scientific">Leucosporidium creatinivorum</name>
    <dbReference type="NCBI Taxonomy" id="106004"/>
    <lineage>
        <taxon>Eukaryota</taxon>
        <taxon>Fungi</taxon>
        <taxon>Dikarya</taxon>
        <taxon>Basidiomycota</taxon>
        <taxon>Pucciniomycotina</taxon>
        <taxon>Microbotryomycetes</taxon>
        <taxon>Leucosporidiales</taxon>
        <taxon>Leucosporidium</taxon>
    </lineage>
</organism>
<keyword evidence="3 6" id="KW-0812">Transmembrane</keyword>
<feature type="domain" description="Yip1" evidence="8">
    <location>
        <begin position="108"/>
        <end position="250"/>
    </location>
</feature>
<dbReference type="STRING" id="106004.A0A1Y2CI62"/>
<evidence type="ECO:0000256" key="1">
    <source>
        <dbReference type="ARBA" id="ARBA00004141"/>
    </source>
</evidence>
<sequence>MSNFYQGGAAYQAEAPNLQFYSAAPSQSSSFYQGRPSLDPQSRQEVAGAIGSGGRSGSVGGSSLNGPIVVANWWNAFTPWTGTEGEPPLLEELGVNFDHILQKSLTVLNPLSSVDAHIMDDADLAGPLVFCSVFASFLLLSGKPQFSYIYGVALVGSASIYALLNLMSESGIDAYRTASVLGYCLLPLVILSMVSIVASLDGTLGYLLSCLSIAWCSYSASAIFSSVLRLSHQRFLVAYPVGLLYAAFALLSVFDGRSGALGVKG</sequence>
<evidence type="ECO:0000256" key="7">
    <source>
        <dbReference type="SAM" id="MobiDB-lite"/>
    </source>
</evidence>
<dbReference type="OrthoDB" id="440385at2759"/>
<keyword evidence="5 6" id="KW-0472">Membrane</keyword>
<feature type="transmembrane region" description="Helical" evidence="6">
    <location>
        <begin position="180"/>
        <end position="200"/>
    </location>
</feature>
<dbReference type="InParanoid" id="A0A1Y2CI62"/>
<feature type="transmembrane region" description="Helical" evidence="6">
    <location>
        <begin position="206"/>
        <end position="228"/>
    </location>
</feature>
<dbReference type="Pfam" id="PF04893">
    <property type="entry name" value="Yip1"/>
    <property type="match status" value="1"/>
</dbReference>
<comment type="caution">
    <text evidence="9">The sequence shown here is derived from an EMBL/GenBank/DDBJ whole genome shotgun (WGS) entry which is preliminary data.</text>
</comment>
<comment type="subcellular location">
    <subcellularLocation>
        <location evidence="6">Golgi apparatus membrane</location>
        <topology evidence="6">Multi-pass membrane protein</topology>
    </subcellularLocation>
    <subcellularLocation>
        <location evidence="1">Membrane</location>
        <topology evidence="1">Multi-pass membrane protein</topology>
    </subcellularLocation>
</comment>
<evidence type="ECO:0000256" key="4">
    <source>
        <dbReference type="ARBA" id="ARBA00022989"/>
    </source>
</evidence>
<dbReference type="GO" id="GO:0006888">
    <property type="term" value="P:endoplasmic reticulum to Golgi vesicle-mediated transport"/>
    <property type="evidence" value="ECO:0007669"/>
    <property type="project" value="InterPro"/>
</dbReference>
<dbReference type="FunCoup" id="A0A1Y2CI62">
    <property type="interactions" value="656"/>
</dbReference>
<keyword evidence="10" id="KW-1185">Reference proteome</keyword>
<evidence type="ECO:0000256" key="5">
    <source>
        <dbReference type="ARBA" id="ARBA00023136"/>
    </source>
</evidence>
<evidence type="ECO:0000256" key="6">
    <source>
        <dbReference type="RuleBase" id="RU361264"/>
    </source>
</evidence>
<dbReference type="InterPro" id="IPR006977">
    <property type="entry name" value="Yip1_dom"/>
</dbReference>
<protein>
    <recommendedName>
        <fullName evidence="6">Protein YIP</fullName>
    </recommendedName>
</protein>
<evidence type="ECO:0000256" key="2">
    <source>
        <dbReference type="ARBA" id="ARBA00010596"/>
    </source>
</evidence>
<keyword evidence="4 6" id="KW-1133">Transmembrane helix</keyword>